<dbReference type="Proteomes" id="UP000729402">
    <property type="component" value="Unassembled WGS sequence"/>
</dbReference>
<evidence type="ECO:0000313" key="3">
    <source>
        <dbReference type="Proteomes" id="UP000729402"/>
    </source>
</evidence>
<dbReference type="EMBL" id="JAAALK010000289">
    <property type="protein sequence ID" value="KAG8050825.1"/>
    <property type="molecule type" value="Genomic_DNA"/>
</dbReference>
<feature type="region of interest" description="Disordered" evidence="1">
    <location>
        <begin position="26"/>
        <end position="56"/>
    </location>
</feature>
<reference evidence="2" key="2">
    <citation type="submission" date="2021-02" db="EMBL/GenBank/DDBJ databases">
        <authorList>
            <person name="Kimball J.A."/>
            <person name="Haas M.W."/>
            <person name="Macchietto M."/>
            <person name="Kono T."/>
            <person name="Duquette J."/>
            <person name="Shao M."/>
        </authorList>
    </citation>
    <scope>NUCLEOTIDE SEQUENCE</scope>
    <source>
        <tissue evidence="2">Fresh leaf tissue</tissue>
    </source>
</reference>
<name>A0A8J5R444_ZIZPA</name>
<dbReference type="AlphaFoldDB" id="A0A8J5R444"/>
<keyword evidence="3" id="KW-1185">Reference proteome</keyword>
<accession>A0A8J5R444</accession>
<sequence>MEPHTAGGGGEGGRRLRATSVCLPGHRHLRVPPRPPPPPISSSHSDLSCPGIPTAPDLSQMNVAAKKFSGKVIEKLSGGAPDTQMKIKTWSY</sequence>
<comment type="caution">
    <text evidence="2">The sequence shown here is derived from an EMBL/GenBank/DDBJ whole genome shotgun (WGS) entry which is preliminary data.</text>
</comment>
<protein>
    <submittedName>
        <fullName evidence="2">Uncharacterized protein</fullName>
    </submittedName>
</protein>
<reference evidence="2" key="1">
    <citation type="journal article" date="2021" name="bioRxiv">
        <title>Whole Genome Assembly and Annotation of Northern Wild Rice, Zizania palustris L., Supports a Whole Genome Duplication in the Zizania Genus.</title>
        <authorList>
            <person name="Haas M."/>
            <person name="Kono T."/>
            <person name="Macchietto M."/>
            <person name="Millas R."/>
            <person name="McGilp L."/>
            <person name="Shao M."/>
            <person name="Duquette J."/>
            <person name="Hirsch C.N."/>
            <person name="Kimball J."/>
        </authorList>
    </citation>
    <scope>NUCLEOTIDE SEQUENCE</scope>
    <source>
        <tissue evidence="2">Fresh leaf tissue</tissue>
    </source>
</reference>
<evidence type="ECO:0000313" key="2">
    <source>
        <dbReference type="EMBL" id="KAG8050825.1"/>
    </source>
</evidence>
<evidence type="ECO:0000256" key="1">
    <source>
        <dbReference type="SAM" id="MobiDB-lite"/>
    </source>
</evidence>
<feature type="compositionally biased region" description="Low complexity" evidence="1">
    <location>
        <begin position="41"/>
        <end position="50"/>
    </location>
</feature>
<proteinExistence type="predicted"/>
<gene>
    <name evidence="2" type="ORF">GUJ93_ZPchr0009g2054</name>
</gene>
<organism evidence="2 3">
    <name type="scientific">Zizania palustris</name>
    <name type="common">Northern wild rice</name>
    <dbReference type="NCBI Taxonomy" id="103762"/>
    <lineage>
        <taxon>Eukaryota</taxon>
        <taxon>Viridiplantae</taxon>
        <taxon>Streptophyta</taxon>
        <taxon>Embryophyta</taxon>
        <taxon>Tracheophyta</taxon>
        <taxon>Spermatophyta</taxon>
        <taxon>Magnoliopsida</taxon>
        <taxon>Liliopsida</taxon>
        <taxon>Poales</taxon>
        <taxon>Poaceae</taxon>
        <taxon>BOP clade</taxon>
        <taxon>Oryzoideae</taxon>
        <taxon>Oryzeae</taxon>
        <taxon>Zizaniinae</taxon>
        <taxon>Zizania</taxon>
    </lineage>
</organism>